<evidence type="ECO:0000313" key="2">
    <source>
        <dbReference type="Proteomes" id="UP000595437"/>
    </source>
</evidence>
<organism evidence="1 2">
    <name type="scientific">Caligus rogercresseyi</name>
    <name type="common">Sea louse</name>
    <dbReference type="NCBI Taxonomy" id="217165"/>
    <lineage>
        <taxon>Eukaryota</taxon>
        <taxon>Metazoa</taxon>
        <taxon>Ecdysozoa</taxon>
        <taxon>Arthropoda</taxon>
        <taxon>Crustacea</taxon>
        <taxon>Multicrustacea</taxon>
        <taxon>Hexanauplia</taxon>
        <taxon>Copepoda</taxon>
        <taxon>Siphonostomatoida</taxon>
        <taxon>Caligidae</taxon>
        <taxon>Caligus</taxon>
    </lineage>
</organism>
<protein>
    <submittedName>
        <fullName evidence="1">Uncharacterized protein</fullName>
    </submittedName>
</protein>
<reference evidence="2" key="1">
    <citation type="submission" date="2021-01" db="EMBL/GenBank/DDBJ databases">
        <title>Caligus Genome Assembly.</title>
        <authorList>
            <person name="Gallardo-Escarate C."/>
        </authorList>
    </citation>
    <scope>NUCLEOTIDE SEQUENCE [LARGE SCALE GENOMIC DNA]</scope>
</reference>
<sequence length="75" mass="9104">RCNEFNRKEMIIRIKKCICHIKRLGFHRWERIQLWNSHVIPKVAHILRICEFDDKIAASLDEVLMNFLDLKSKKN</sequence>
<dbReference type="AlphaFoldDB" id="A0A7T8GM88"/>
<dbReference type="EMBL" id="CP045909">
    <property type="protein sequence ID" value="QQP32296.1"/>
    <property type="molecule type" value="Genomic_DNA"/>
</dbReference>
<accession>A0A7T8GM88</accession>
<feature type="non-terminal residue" evidence="1">
    <location>
        <position position="1"/>
    </location>
</feature>
<gene>
    <name evidence="1" type="ORF">FKW44_024553</name>
</gene>
<name>A0A7T8GM88_CALRO</name>
<keyword evidence="2" id="KW-1185">Reference proteome</keyword>
<proteinExistence type="predicted"/>
<evidence type="ECO:0000313" key="1">
    <source>
        <dbReference type="EMBL" id="QQP32296.1"/>
    </source>
</evidence>
<dbReference type="Proteomes" id="UP000595437">
    <property type="component" value="Chromosome 20"/>
</dbReference>
<feature type="non-terminal residue" evidence="1">
    <location>
        <position position="75"/>
    </location>
</feature>